<dbReference type="Proteomes" id="UP000030689">
    <property type="component" value="Unassembled WGS sequence"/>
</dbReference>
<accession>V4MKC0</accession>
<dbReference type="eggNOG" id="ENOG502R1P6">
    <property type="taxonomic scope" value="Eukaryota"/>
</dbReference>
<evidence type="ECO:0000256" key="6">
    <source>
        <dbReference type="SAM" id="SignalP"/>
    </source>
</evidence>
<dbReference type="GO" id="GO:0005576">
    <property type="term" value="C:extracellular region"/>
    <property type="evidence" value="ECO:0007669"/>
    <property type="project" value="UniProtKB-SubCell"/>
</dbReference>
<proteinExistence type="inferred from homology"/>
<dbReference type="Pfam" id="PF06876">
    <property type="entry name" value="SCRL"/>
    <property type="match status" value="1"/>
</dbReference>
<dbReference type="InterPro" id="IPR010682">
    <property type="entry name" value="SCRL"/>
</dbReference>
<dbReference type="KEGG" id="eus:EUTSA_v10026975mg"/>
<protein>
    <submittedName>
        <fullName evidence="7">Uncharacterized protein</fullName>
    </submittedName>
</protein>
<evidence type="ECO:0000256" key="4">
    <source>
        <dbReference type="ARBA" id="ARBA00022729"/>
    </source>
</evidence>
<dbReference type="AlphaFoldDB" id="V4MKC0"/>
<name>V4MKC0_EUTSA</name>
<dbReference type="PANTHER" id="PTHR34450">
    <property type="entry name" value="DEFENSIN-LIKE PROTEIN 245-RELATED"/>
    <property type="match status" value="1"/>
</dbReference>
<comment type="similarity">
    <text evidence="2">Belongs to the DEFL family.</text>
</comment>
<dbReference type="Gramene" id="ESQ55917">
    <property type="protein sequence ID" value="ESQ55917"/>
    <property type="gene ID" value="EUTSA_v10026975mg"/>
</dbReference>
<feature type="signal peptide" evidence="6">
    <location>
        <begin position="1"/>
        <end position="23"/>
    </location>
</feature>
<dbReference type="EMBL" id="KI517384">
    <property type="protein sequence ID" value="ESQ55917.1"/>
    <property type="molecule type" value="Genomic_DNA"/>
</dbReference>
<reference evidence="7 8" key="1">
    <citation type="journal article" date="2013" name="Front. Plant Sci.">
        <title>The Reference Genome of the Halophytic Plant Eutrema salsugineum.</title>
        <authorList>
            <person name="Yang R."/>
            <person name="Jarvis D.E."/>
            <person name="Chen H."/>
            <person name="Beilstein M.A."/>
            <person name="Grimwood J."/>
            <person name="Jenkins J."/>
            <person name="Shu S."/>
            <person name="Prochnik S."/>
            <person name="Xin M."/>
            <person name="Ma C."/>
            <person name="Schmutz J."/>
            <person name="Wing R.A."/>
            <person name="Mitchell-Olds T."/>
            <person name="Schumaker K.S."/>
            <person name="Wang X."/>
        </authorList>
    </citation>
    <scope>NUCLEOTIDE SEQUENCE [LARGE SCALE GENOMIC DNA]</scope>
</reference>
<evidence type="ECO:0000256" key="5">
    <source>
        <dbReference type="ARBA" id="ARBA00023157"/>
    </source>
</evidence>
<gene>
    <name evidence="7" type="ORF">EUTSA_v10026975mg</name>
</gene>
<organism evidence="7 8">
    <name type="scientific">Eutrema salsugineum</name>
    <name type="common">Saltwater cress</name>
    <name type="synonym">Sisymbrium salsugineum</name>
    <dbReference type="NCBI Taxonomy" id="72664"/>
    <lineage>
        <taxon>Eukaryota</taxon>
        <taxon>Viridiplantae</taxon>
        <taxon>Streptophyta</taxon>
        <taxon>Embryophyta</taxon>
        <taxon>Tracheophyta</taxon>
        <taxon>Spermatophyta</taxon>
        <taxon>Magnoliopsida</taxon>
        <taxon>eudicotyledons</taxon>
        <taxon>Gunneridae</taxon>
        <taxon>Pentapetalae</taxon>
        <taxon>rosids</taxon>
        <taxon>malvids</taxon>
        <taxon>Brassicales</taxon>
        <taxon>Brassicaceae</taxon>
        <taxon>Eutremeae</taxon>
        <taxon>Eutrema</taxon>
    </lineage>
</organism>
<keyword evidence="8" id="KW-1185">Reference proteome</keyword>
<evidence type="ECO:0000313" key="8">
    <source>
        <dbReference type="Proteomes" id="UP000030689"/>
    </source>
</evidence>
<dbReference type="OrthoDB" id="1043955at2759"/>
<evidence type="ECO:0000313" key="7">
    <source>
        <dbReference type="EMBL" id="ESQ55917.1"/>
    </source>
</evidence>
<feature type="chain" id="PRO_5004722876" evidence="6">
    <location>
        <begin position="24"/>
        <end position="96"/>
    </location>
</feature>
<evidence type="ECO:0000256" key="2">
    <source>
        <dbReference type="ARBA" id="ARBA00006722"/>
    </source>
</evidence>
<evidence type="ECO:0000256" key="3">
    <source>
        <dbReference type="ARBA" id="ARBA00022525"/>
    </source>
</evidence>
<keyword evidence="4 6" id="KW-0732">Signal</keyword>
<sequence>MKVAAIFLVSCVISLLPAHLSQEEPSVATTQVPVYCRSRQVFSGSCTDKGSPRTTCLLDFLAARSASEMPKNCNCTPQPKNMRLCECQVVCDDCCI</sequence>
<comment type="subcellular location">
    <subcellularLocation>
        <location evidence="1">Secreted</location>
    </subcellularLocation>
</comment>
<dbReference type="GO" id="GO:0007165">
    <property type="term" value="P:signal transduction"/>
    <property type="evidence" value="ECO:0007669"/>
    <property type="project" value="InterPro"/>
</dbReference>
<keyword evidence="5" id="KW-1015">Disulfide bond</keyword>
<dbReference type="PANTHER" id="PTHR34450:SF9">
    <property type="entry name" value="DEFENSIN-LIKE PROTEIN 242-RELATED"/>
    <property type="match status" value="1"/>
</dbReference>
<evidence type="ECO:0000256" key="1">
    <source>
        <dbReference type="ARBA" id="ARBA00004613"/>
    </source>
</evidence>
<keyword evidence="3" id="KW-0964">Secreted</keyword>